<feature type="transmembrane region" description="Helical" evidence="2">
    <location>
        <begin position="69"/>
        <end position="88"/>
    </location>
</feature>
<evidence type="ECO:0000256" key="2">
    <source>
        <dbReference type="SAM" id="Phobius"/>
    </source>
</evidence>
<evidence type="ECO:0000313" key="4">
    <source>
        <dbReference type="Proteomes" id="UP000245956"/>
    </source>
</evidence>
<keyword evidence="2" id="KW-0472">Membrane</keyword>
<sequence>MLKGHRQSPSPQRQLQAPLHNDSYLLELRYNSRTVSLYKSFLPRSAASGKPSSEFVTQRRTLLMVSMRATAFHVLIAWLVVQAAALGLQEKRFRSLEKRGALSQLGQLLGLDNLEIIGGGNNNNNGGGGNGNGNRGGNSGGRNGGGGGGNNQGGNGGGNNQGGNGGGNNRGGNGGGGNNNRGGGNNGGGNGGAAPATVTRTIVQTVTVDRAVPGGGGNGTSAPPNPVLGAPATKPGFEGLRLTTITQTVQGNGTGPTVTRTVQGNGQASTVTITELASTVTQTVTAPCASQPAAPQQPGGQNPPAQQPPNENPQRNRNSATAVIPATPNADGNGVGVSTVPIPESEKPTTTFGAGGPPAQSSAVNQGGEAASSSQAAAPSSQEAAPIAPSPSSSTTLVLPTPSPAAPAETPSSAGVGSGSDKSASTSSTSAGTSTSASASSSAARLAPSITLGGLPADASAPLESAITTPNAGVVAPAQPLTISGLSLSSQLDLGPLAQGAPSATSAR</sequence>
<dbReference type="EMBL" id="LCWV01000005">
    <property type="protein sequence ID" value="PWI73220.1"/>
    <property type="molecule type" value="Genomic_DNA"/>
</dbReference>
<feature type="region of interest" description="Disordered" evidence="1">
    <location>
        <begin position="127"/>
        <end position="195"/>
    </location>
</feature>
<feature type="compositionally biased region" description="Gly residues" evidence="1">
    <location>
        <begin position="127"/>
        <end position="192"/>
    </location>
</feature>
<feature type="compositionally biased region" description="Low complexity" evidence="1">
    <location>
        <begin position="369"/>
        <end position="444"/>
    </location>
</feature>
<accession>A0A2U3EFK0</accession>
<name>A0A2U3EFK0_PURLI</name>
<dbReference type="AlphaFoldDB" id="A0A2U3EFK0"/>
<dbReference type="Proteomes" id="UP000245956">
    <property type="component" value="Unassembled WGS sequence"/>
</dbReference>
<feature type="region of interest" description="Disordered" evidence="1">
    <location>
        <begin position="288"/>
        <end position="445"/>
    </location>
</feature>
<evidence type="ECO:0000313" key="3">
    <source>
        <dbReference type="EMBL" id="PWI73220.1"/>
    </source>
</evidence>
<keyword evidence="2" id="KW-0812">Transmembrane</keyword>
<reference evidence="3 4" key="1">
    <citation type="journal article" date="2016" name="Front. Microbiol.">
        <title>Genome and transcriptome sequences reveal the specific parasitism of the nematophagous Purpureocillium lilacinum 36-1.</title>
        <authorList>
            <person name="Xie J."/>
            <person name="Li S."/>
            <person name="Mo C."/>
            <person name="Xiao X."/>
            <person name="Peng D."/>
            <person name="Wang G."/>
            <person name="Xiao Y."/>
        </authorList>
    </citation>
    <scope>NUCLEOTIDE SEQUENCE [LARGE SCALE GENOMIC DNA]</scope>
    <source>
        <strain evidence="3 4">36-1</strain>
    </source>
</reference>
<evidence type="ECO:0000256" key="1">
    <source>
        <dbReference type="SAM" id="MobiDB-lite"/>
    </source>
</evidence>
<feature type="compositionally biased region" description="Low complexity" evidence="1">
    <location>
        <begin position="288"/>
        <end position="304"/>
    </location>
</feature>
<proteinExistence type="predicted"/>
<gene>
    <name evidence="3" type="ORF">PCL_10235</name>
</gene>
<comment type="caution">
    <text evidence="3">The sequence shown here is derived from an EMBL/GenBank/DDBJ whole genome shotgun (WGS) entry which is preliminary data.</text>
</comment>
<organism evidence="3 4">
    <name type="scientific">Purpureocillium lilacinum</name>
    <name type="common">Paecilomyces lilacinus</name>
    <dbReference type="NCBI Taxonomy" id="33203"/>
    <lineage>
        <taxon>Eukaryota</taxon>
        <taxon>Fungi</taxon>
        <taxon>Dikarya</taxon>
        <taxon>Ascomycota</taxon>
        <taxon>Pezizomycotina</taxon>
        <taxon>Sordariomycetes</taxon>
        <taxon>Hypocreomycetidae</taxon>
        <taxon>Hypocreales</taxon>
        <taxon>Ophiocordycipitaceae</taxon>
        <taxon>Purpureocillium</taxon>
    </lineage>
</organism>
<protein>
    <submittedName>
        <fullName evidence="3">Uncharacterized protein</fullName>
    </submittedName>
</protein>
<keyword evidence="2" id="KW-1133">Transmembrane helix</keyword>